<name>A0A162MUC7_9HYPO</name>
<dbReference type="Gene3D" id="3.90.180.10">
    <property type="entry name" value="Medium-chain alcohol dehydrogenases, catalytic domain"/>
    <property type="match status" value="1"/>
</dbReference>
<organism evidence="8 9">
    <name type="scientific">Niveomyces insectorum RCEF 264</name>
    <dbReference type="NCBI Taxonomy" id="1081102"/>
    <lineage>
        <taxon>Eukaryota</taxon>
        <taxon>Fungi</taxon>
        <taxon>Dikarya</taxon>
        <taxon>Ascomycota</taxon>
        <taxon>Pezizomycotina</taxon>
        <taxon>Sordariomycetes</taxon>
        <taxon>Hypocreomycetidae</taxon>
        <taxon>Hypocreales</taxon>
        <taxon>Cordycipitaceae</taxon>
        <taxon>Niveomyces</taxon>
    </lineage>
</organism>
<dbReference type="PROSITE" id="PS00059">
    <property type="entry name" value="ADH_ZINC"/>
    <property type="match status" value="1"/>
</dbReference>
<feature type="domain" description="Alcohol dehydrogenase-like N-terminal" evidence="7">
    <location>
        <begin position="32"/>
        <end position="116"/>
    </location>
</feature>
<evidence type="ECO:0000256" key="2">
    <source>
        <dbReference type="ARBA" id="ARBA00005179"/>
    </source>
</evidence>
<dbReference type="GO" id="GO:0005737">
    <property type="term" value="C:cytoplasm"/>
    <property type="evidence" value="ECO:0007669"/>
    <property type="project" value="TreeGrafter"/>
</dbReference>
<evidence type="ECO:0000313" key="8">
    <source>
        <dbReference type="EMBL" id="OAA67100.1"/>
    </source>
</evidence>
<protein>
    <submittedName>
        <fullName evidence="8">Alcohol dehydrogenase 2</fullName>
    </submittedName>
</protein>
<dbReference type="InterPro" id="IPR002328">
    <property type="entry name" value="ADH_Zn_CS"/>
</dbReference>
<dbReference type="GO" id="GO:0004022">
    <property type="term" value="F:alcohol dehydrogenase (NAD+) activity"/>
    <property type="evidence" value="ECO:0007669"/>
    <property type="project" value="TreeGrafter"/>
</dbReference>
<sequence length="153" mass="16199">MTEVLTHKAAILLETGREPKFAVKQVPRPVPGPNDVLIRLNVASICGSDYGLALGGHLPTRDVLGHEGIGRIAALGAHVPSLDPSVAVGQRVGIAWNRDVCGTCAFCTDPVHPGAETRCRPAKLEDIARLIVEVGQGKVEGKYIIPLNDEAKV</sequence>
<proteinExistence type="predicted"/>
<comment type="pathway">
    <text evidence="2">Secondary metabolite biosynthesis.</text>
</comment>
<evidence type="ECO:0000256" key="5">
    <source>
        <dbReference type="ARBA" id="ARBA00023002"/>
    </source>
</evidence>
<dbReference type="PANTHER" id="PTHR42940">
    <property type="entry name" value="ALCOHOL DEHYDROGENASE 1-RELATED"/>
    <property type="match status" value="1"/>
</dbReference>
<dbReference type="OrthoDB" id="1879366at2759"/>
<reference evidence="8 9" key="1">
    <citation type="journal article" date="2016" name="Genome Biol. Evol.">
        <title>Divergent and convergent evolution of fungal pathogenicity.</title>
        <authorList>
            <person name="Shang Y."/>
            <person name="Xiao G."/>
            <person name="Zheng P."/>
            <person name="Cen K."/>
            <person name="Zhan S."/>
            <person name="Wang C."/>
        </authorList>
    </citation>
    <scope>NUCLEOTIDE SEQUENCE [LARGE SCALE GENOMIC DNA]</scope>
    <source>
        <strain evidence="8 9">RCEF 264</strain>
    </source>
</reference>
<dbReference type="InterPro" id="IPR013154">
    <property type="entry name" value="ADH-like_N"/>
</dbReference>
<evidence type="ECO:0000256" key="4">
    <source>
        <dbReference type="ARBA" id="ARBA00022833"/>
    </source>
</evidence>
<evidence type="ECO:0000256" key="6">
    <source>
        <dbReference type="ARBA" id="ARBA00023027"/>
    </source>
</evidence>
<dbReference type="PANTHER" id="PTHR42940:SF3">
    <property type="entry name" value="ALCOHOL DEHYDROGENASE 1-RELATED"/>
    <property type="match status" value="1"/>
</dbReference>
<evidence type="ECO:0000256" key="3">
    <source>
        <dbReference type="ARBA" id="ARBA00022723"/>
    </source>
</evidence>
<dbReference type="Proteomes" id="UP000076874">
    <property type="component" value="Unassembled WGS sequence"/>
</dbReference>
<evidence type="ECO:0000313" key="9">
    <source>
        <dbReference type="Proteomes" id="UP000076874"/>
    </source>
</evidence>
<dbReference type="SUPFAM" id="SSF50129">
    <property type="entry name" value="GroES-like"/>
    <property type="match status" value="1"/>
</dbReference>
<dbReference type="STRING" id="1081102.A0A162MUC7"/>
<keyword evidence="4" id="KW-0862">Zinc</keyword>
<keyword evidence="5" id="KW-0560">Oxidoreductase</keyword>
<dbReference type="InterPro" id="IPR011032">
    <property type="entry name" value="GroES-like_sf"/>
</dbReference>
<gene>
    <name evidence="8" type="ORF">SPI_01676</name>
</gene>
<comment type="cofactor">
    <cofactor evidence="1">
        <name>Zn(2+)</name>
        <dbReference type="ChEBI" id="CHEBI:29105"/>
    </cofactor>
</comment>
<keyword evidence="6" id="KW-0520">NAD</keyword>
<evidence type="ECO:0000259" key="7">
    <source>
        <dbReference type="Pfam" id="PF08240"/>
    </source>
</evidence>
<evidence type="ECO:0000256" key="1">
    <source>
        <dbReference type="ARBA" id="ARBA00001947"/>
    </source>
</evidence>
<dbReference type="EMBL" id="AZHD01000002">
    <property type="protein sequence ID" value="OAA67100.1"/>
    <property type="molecule type" value="Genomic_DNA"/>
</dbReference>
<dbReference type="Pfam" id="PF08240">
    <property type="entry name" value="ADH_N"/>
    <property type="match status" value="1"/>
</dbReference>
<comment type="caution">
    <text evidence="8">The sequence shown here is derived from an EMBL/GenBank/DDBJ whole genome shotgun (WGS) entry which is preliminary data.</text>
</comment>
<keyword evidence="9" id="KW-1185">Reference proteome</keyword>
<accession>A0A162MUC7</accession>
<dbReference type="AlphaFoldDB" id="A0A162MUC7"/>
<dbReference type="GO" id="GO:0008270">
    <property type="term" value="F:zinc ion binding"/>
    <property type="evidence" value="ECO:0007669"/>
    <property type="project" value="InterPro"/>
</dbReference>
<keyword evidence="3" id="KW-0479">Metal-binding</keyword>